<evidence type="ECO:0000256" key="1">
    <source>
        <dbReference type="ARBA" id="ARBA00022679"/>
    </source>
</evidence>
<evidence type="ECO:0000313" key="2">
    <source>
        <dbReference type="EMBL" id="KAK7042807.1"/>
    </source>
</evidence>
<dbReference type="Pfam" id="PF00201">
    <property type="entry name" value="UDPGT"/>
    <property type="match status" value="1"/>
</dbReference>
<accession>A0AAW0CX83</accession>
<name>A0AAW0CX83_9AGAR</name>
<dbReference type="InterPro" id="IPR050481">
    <property type="entry name" value="UDP-glycosyltransf_plant"/>
</dbReference>
<keyword evidence="1" id="KW-0808">Transferase</keyword>
<keyword evidence="3" id="KW-1185">Reference proteome</keyword>
<dbReference type="SUPFAM" id="SSF53756">
    <property type="entry name" value="UDP-Glycosyltransferase/glycogen phosphorylase"/>
    <property type="match status" value="1"/>
</dbReference>
<sequence>MAPKHIAALLIPAWGHTISYIHLATQLLDADPNLVITIVQHNIVVRKMLAELASHSHDQTRLRILGVGQEDIDQNPTTETLIKVMQQLTMGWLENLDEFVKDDQAWPKPKSVHFDFGCGGLPMERAKAVLGPECKMLFWWSAPIIGLHSDFGHHDFAAITDAVWADESRREGRTYHELMQQVVTASNGTDKLCGRIQKYTETGGPDMYDYERQAYGSGPPFSAPVIVPAQKLAKAVDGFLVATSQSFEPVGVPFCRDFYGKRGQELFVVGMQAHELCWEDAVGVAPTDERVKSFLDEAVKEYGPKSVLFISFGSMAFPFTTPKHIEALVETLLTLDQPFPFLFALGSRIASLPAPLIERVNTSGKGMICDFWVEQRAILQHGSVGWFLSHGGFNSVAESLTQGIPLILWPVSAEVPSAAMMSAEPNPVAIELFQIRTGPQLGPSLRTDVKITGTVEDAILEFKKTFELARGPQGAIIKANAKKMAKKLREERLRDAPKELKRLIDF</sequence>
<dbReference type="AlphaFoldDB" id="A0AAW0CX83"/>
<protein>
    <recommendedName>
        <fullName evidence="4">Glycosyltransferase</fullName>
    </recommendedName>
</protein>
<proteinExistence type="predicted"/>
<dbReference type="Gene3D" id="3.40.50.2000">
    <property type="entry name" value="Glycogen Phosphorylase B"/>
    <property type="match status" value="2"/>
</dbReference>
<evidence type="ECO:0000313" key="3">
    <source>
        <dbReference type="Proteomes" id="UP001362999"/>
    </source>
</evidence>
<gene>
    <name evidence="2" type="ORF">R3P38DRAFT_3179342</name>
</gene>
<dbReference type="Proteomes" id="UP001362999">
    <property type="component" value="Unassembled WGS sequence"/>
</dbReference>
<dbReference type="GO" id="GO:0035251">
    <property type="term" value="F:UDP-glucosyltransferase activity"/>
    <property type="evidence" value="ECO:0007669"/>
    <property type="project" value="InterPro"/>
</dbReference>
<dbReference type="PANTHER" id="PTHR48049:SF132">
    <property type="entry name" value="GLYCOSYLTRANSFERASE"/>
    <property type="match status" value="1"/>
</dbReference>
<dbReference type="PANTHER" id="PTHR48049">
    <property type="entry name" value="GLYCOSYLTRANSFERASE"/>
    <property type="match status" value="1"/>
</dbReference>
<organism evidence="2 3">
    <name type="scientific">Favolaschia claudopus</name>
    <dbReference type="NCBI Taxonomy" id="2862362"/>
    <lineage>
        <taxon>Eukaryota</taxon>
        <taxon>Fungi</taxon>
        <taxon>Dikarya</taxon>
        <taxon>Basidiomycota</taxon>
        <taxon>Agaricomycotina</taxon>
        <taxon>Agaricomycetes</taxon>
        <taxon>Agaricomycetidae</taxon>
        <taxon>Agaricales</taxon>
        <taxon>Marasmiineae</taxon>
        <taxon>Mycenaceae</taxon>
        <taxon>Favolaschia</taxon>
    </lineage>
</organism>
<dbReference type="EMBL" id="JAWWNJ010000013">
    <property type="protein sequence ID" value="KAK7042807.1"/>
    <property type="molecule type" value="Genomic_DNA"/>
</dbReference>
<evidence type="ECO:0008006" key="4">
    <source>
        <dbReference type="Google" id="ProtNLM"/>
    </source>
</evidence>
<comment type="caution">
    <text evidence="2">The sequence shown here is derived from an EMBL/GenBank/DDBJ whole genome shotgun (WGS) entry which is preliminary data.</text>
</comment>
<dbReference type="InterPro" id="IPR002213">
    <property type="entry name" value="UDP_glucos_trans"/>
</dbReference>
<reference evidence="2 3" key="1">
    <citation type="journal article" date="2024" name="J Genomics">
        <title>Draft genome sequencing and assembly of Favolaschia claudopus CIRM-BRFM 2984 isolated from oak limbs.</title>
        <authorList>
            <person name="Navarro D."/>
            <person name="Drula E."/>
            <person name="Chaduli D."/>
            <person name="Cazenave R."/>
            <person name="Ahrendt S."/>
            <person name="Wang J."/>
            <person name="Lipzen A."/>
            <person name="Daum C."/>
            <person name="Barry K."/>
            <person name="Grigoriev I.V."/>
            <person name="Favel A."/>
            <person name="Rosso M.N."/>
            <person name="Martin F."/>
        </authorList>
    </citation>
    <scope>NUCLEOTIDE SEQUENCE [LARGE SCALE GENOMIC DNA]</scope>
    <source>
        <strain evidence="2 3">CIRM-BRFM 2984</strain>
    </source>
</reference>